<dbReference type="Pfam" id="PF13246">
    <property type="entry name" value="Cation_ATPase"/>
    <property type="match status" value="1"/>
</dbReference>
<dbReference type="GO" id="GO:0016887">
    <property type="term" value="F:ATP hydrolysis activity"/>
    <property type="evidence" value="ECO:0007669"/>
    <property type="project" value="InterPro"/>
</dbReference>
<dbReference type="Gene3D" id="1.20.1110.10">
    <property type="entry name" value="Calcium-transporting ATPase, transmembrane domain"/>
    <property type="match status" value="2"/>
</dbReference>
<dbReference type="NCBIfam" id="TIGR01494">
    <property type="entry name" value="ATPase_P-type"/>
    <property type="match status" value="3"/>
</dbReference>
<proteinExistence type="inferred from homology"/>
<reference evidence="12 13" key="1">
    <citation type="journal article" date="2016" name="Nat. Commun.">
        <title>Thousands of microbial genomes shed light on interconnected biogeochemical processes in an aquifer system.</title>
        <authorList>
            <person name="Anantharaman K."/>
            <person name="Brown C.T."/>
            <person name="Hug L.A."/>
            <person name="Sharon I."/>
            <person name="Castelle C.J."/>
            <person name="Probst A.J."/>
            <person name="Thomas B.C."/>
            <person name="Singh A."/>
            <person name="Wilkins M.J."/>
            <person name="Karaoz U."/>
            <person name="Brodie E.L."/>
            <person name="Williams K.H."/>
            <person name="Hubbard S.S."/>
            <person name="Banfield J.F."/>
        </authorList>
    </citation>
    <scope>NUCLEOTIDE SEQUENCE [LARGE SCALE GENOMIC DNA]</scope>
</reference>
<evidence type="ECO:0000256" key="4">
    <source>
        <dbReference type="ARBA" id="ARBA00022692"/>
    </source>
</evidence>
<dbReference type="InterPro" id="IPR050510">
    <property type="entry name" value="Cation_transp_ATPase_P-type"/>
</dbReference>
<dbReference type="SFLD" id="SFLDS00003">
    <property type="entry name" value="Haloacid_Dehalogenase"/>
    <property type="match status" value="1"/>
</dbReference>
<feature type="transmembrane region" description="Helical" evidence="10">
    <location>
        <begin position="809"/>
        <end position="827"/>
    </location>
</feature>
<dbReference type="Pfam" id="PF08282">
    <property type="entry name" value="Hydrolase_3"/>
    <property type="match status" value="1"/>
</dbReference>
<evidence type="ECO:0000256" key="10">
    <source>
        <dbReference type="SAM" id="Phobius"/>
    </source>
</evidence>
<dbReference type="Gene3D" id="3.40.50.1000">
    <property type="entry name" value="HAD superfamily/HAD-like"/>
    <property type="match status" value="1"/>
</dbReference>
<dbReference type="Pfam" id="PF00689">
    <property type="entry name" value="Cation_ATPase_C"/>
    <property type="match status" value="1"/>
</dbReference>
<keyword evidence="3" id="KW-1003">Cell membrane</keyword>
<feature type="transmembrane region" description="Helical" evidence="10">
    <location>
        <begin position="273"/>
        <end position="296"/>
    </location>
</feature>
<dbReference type="SUPFAM" id="SSF81653">
    <property type="entry name" value="Calcium ATPase, transduction domain A"/>
    <property type="match status" value="1"/>
</dbReference>
<dbReference type="InterPro" id="IPR008250">
    <property type="entry name" value="ATPase_P-typ_transduc_dom_A_sf"/>
</dbReference>
<dbReference type="InterPro" id="IPR018303">
    <property type="entry name" value="ATPase_P-typ_P_site"/>
</dbReference>
<evidence type="ECO:0000256" key="1">
    <source>
        <dbReference type="ARBA" id="ARBA00004651"/>
    </source>
</evidence>
<dbReference type="InterPro" id="IPR023298">
    <property type="entry name" value="ATPase_P-typ_TM_dom_sf"/>
</dbReference>
<dbReference type="GO" id="GO:0005391">
    <property type="term" value="F:P-type sodium:potassium-exchanging transporter activity"/>
    <property type="evidence" value="ECO:0007669"/>
    <property type="project" value="TreeGrafter"/>
</dbReference>
<evidence type="ECO:0000256" key="3">
    <source>
        <dbReference type="ARBA" id="ARBA00022475"/>
    </source>
</evidence>
<dbReference type="AlphaFoldDB" id="A0A1G2KLF7"/>
<keyword evidence="9 10" id="KW-0472">Membrane</keyword>
<keyword evidence="4 10" id="KW-0812">Transmembrane</keyword>
<dbReference type="GO" id="GO:0030007">
    <property type="term" value="P:intracellular potassium ion homeostasis"/>
    <property type="evidence" value="ECO:0007669"/>
    <property type="project" value="TreeGrafter"/>
</dbReference>
<dbReference type="InterPro" id="IPR001757">
    <property type="entry name" value="P_typ_ATPase"/>
</dbReference>
<keyword evidence="8 10" id="KW-1133">Transmembrane helix</keyword>
<keyword evidence="5" id="KW-0547">Nucleotide-binding</keyword>
<dbReference type="PRINTS" id="PR00121">
    <property type="entry name" value="NAKATPASE"/>
</dbReference>
<dbReference type="GO" id="GO:0005524">
    <property type="term" value="F:ATP binding"/>
    <property type="evidence" value="ECO:0007669"/>
    <property type="project" value="UniProtKB-KW"/>
</dbReference>
<organism evidence="12 13">
    <name type="scientific">Candidatus Sungbacteria bacterium RIFCSPHIGHO2_02_FULL_47_11</name>
    <dbReference type="NCBI Taxonomy" id="1802270"/>
    <lineage>
        <taxon>Bacteria</taxon>
        <taxon>Candidatus Sungiibacteriota</taxon>
    </lineage>
</organism>
<evidence type="ECO:0000256" key="8">
    <source>
        <dbReference type="ARBA" id="ARBA00022989"/>
    </source>
</evidence>
<gene>
    <name evidence="12" type="ORF">A3C07_03255</name>
</gene>
<evidence type="ECO:0000259" key="11">
    <source>
        <dbReference type="SMART" id="SM00831"/>
    </source>
</evidence>
<dbReference type="GO" id="GO:1902600">
    <property type="term" value="P:proton transmembrane transport"/>
    <property type="evidence" value="ECO:0007669"/>
    <property type="project" value="TreeGrafter"/>
</dbReference>
<evidence type="ECO:0000256" key="7">
    <source>
        <dbReference type="ARBA" id="ARBA00022967"/>
    </source>
</evidence>
<feature type="transmembrane region" description="Helical" evidence="10">
    <location>
        <begin position="883"/>
        <end position="902"/>
    </location>
</feature>
<dbReference type="InterPro" id="IPR044492">
    <property type="entry name" value="P_typ_ATPase_HD_dom"/>
</dbReference>
<dbReference type="GO" id="GO:0006883">
    <property type="term" value="P:intracellular sodium ion homeostasis"/>
    <property type="evidence" value="ECO:0007669"/>
    <property type="project" value="TreeGrafter"/>
</dbReference>
<dbReference type="Gene3D" id="2.70.150.10">
    <property type="entry name" value="Calcium-transporting ATPase, cytoplasmic transduction domain A"/>
    <property type="match status" value="1"/>
</dbReference>
<name>A0A1G2KLF7_9BACT</name>
<accession>A0A1G2KLF7</accession>
<sequence length="914" mass="100102">MWHHLELEEVLDRFSVDVAKGLENAEAEKRRGQYGFNVLPRGKKKTWWRFLLRQFKSPLVYILVIGAILTAWLGEYIDTSVILLAVAVNVAVGFWQEFRSNNILEHLQKIVKVSAYVIREGETHEVEAATLVPGDIILLKSGIKVPADARLVSSSDLEINEAILTGESAPVKKSSDRLATKDLPVGDRKNMVHMGTVIEKGEGRAVVVATGGDTEIGTIALLTQSAEDAPTPLQERIGKLGQKISILVGIAAVVIFLVGFFEESYSIREMFTTAIAVAVAAIPEGLPAAISIVLAVSAKRILSQKGITKTLLAAETLGSASVICTDKTGTLTEGKMKVEWLINYGTEDLSYRCLALANEAFVERIEEGFLVKGETTDRAKMQAFIDHGGNLRDLFAELPRVKLIPFDSDSRYIASIHKGDERGEYFIFLTGEPEKLLRLSSNVYDKQTPIPLDEARRSEITKEFEDAALKGYRMIGLAYRQVRGVEDTFSRSASDTDREKFTPPPFQRGFSAEANYDFKSFLLDSSVSGEKVGGFISELVFAGFAAIRDPIREDVKVSIQSARDAGIKPVLLTGDHKLTALAVGKELGFAAHTENVMDGAALDAISDEELAERIERLEIFARVNPRHKMRIIEAWRRKQAVVAMTGDGVNDAPALKSADIGVALGSGTDVAKEASDLILLDDSFSVIVSAIKLGRVAFDNIKKVTVFLLSGSFTELILIASSLILRLPLPVTAVQILWTNLVEDSLPNVALSFEPGEPDVMKRPPLQKSEPILDAEAKSIIFIVGITTDILLFGLFLVLYHFSSLGLDHIRTIIFAKLGIDTFFYVFSIKSLKTQIYKYNIFNNPYLVGATIVGVSLMVAAVHAPILNALLGTVPLTLKNWGVVAGLATLNLIGVETVKWVFRKKAPPVVEKYA</sequence>
<evidence type="ECO:0000256" key="6">
    <source>
        <dbReference type="ARBA" id="ARBA00022840"/>
    </source>
</evidence>
<dbReference type="SUPFAM" id="SSF81660">
    <property type="entry name" value="Metal cation-transporting ATPase, ATP-binding domain N"/>
    <property type="match status" value="1"/>
</dbReference>
<dbReference type="InterPro" id="IPR004014">
    <property type="entry name" value="ATPase_P-typ_cation-transptr_N"/>
</dbReference>
<comment type="similarity">
    <text evidence="2">Belongs to the cation transport ATPase (P-type) (TC 3.A.3) family. Type IIA subfamily.</text>
</comment>
<dbReference type="InterPro" id="IPR059000">
    <property type="entry name" value="ATPase_P-type_domA"/>
</dbReference>
<dbReference type="SFLD" id="SFLDG00002">
    <property type="entry name" value="C1.7:_P-type_atpase_like"/>
    <property type="match status" value="1"/>
</dbReference>
<dbReference type="InterPro" id="IPR006068">
    <property type="entry name" value="ATPase_P-typ_cation-transptr_C"/>
</dbReference>
<dbReference type="Proteomes" id="UP000179023">
    <property type="component" value="Unassembled WGS sequence"/>
</dbReference>
<keyword evidence="6" id="KW-0067">ATP-binding</keyword>
<dbReference type="GO" id="GO:1990573">
    <property type="term" value="P:potassium ion import across plasma membrane"/>
    <property type="evidence" value="ECO:0007669"/>
    <property type="project" value="TreeGrafter"/>
</dbReference>
<dbReference type="SMART" id="SM00831">
    <property type="entry name" value="Cation_ATPase_N"/>
    <property type="match status" value="1"/>
</dbReference>
<protein>
    <recommendedName>
        <fullName evidence="11">Cation-transporting P-type ATPase N-terminal domain-containing protein</fullName>
    </recommendedName>
</protein>
<feature type="transmembrane region" description="Helical" evidence="10">
    <location>
        <begin position="58"/>
        <end position="74"/>
    </location>
</feature>
<dbReference type="GO" id="GO:0036376">
    <property type="term" value="P:sodium ion export across plasma membrane"/>
    <property type="evidence" value="ECO:0007669"/>
    <property type="project" value="TreeGrafter"/>
</dbReference>
<feature type="transmembrane region" description="Helical" evidence="10">
    <location>
        <begin position="244"/>
        <end position="261"/>
    </location>
</feature>
<evidence type="ECO:0000313" key="12">
    <source>
        <dbReference type="EMBL" id="OGZ99361.1"/>
    </source>
</evidence>
<dbReference type="Pfam" id="PF00122">
    <property type="entry name" value="E1-E2_ATPase"/>
    <property type="match status" value="1"/>
</dbReference>
<dbReference type="InterPro" id="IPR023299">
    <property type="entry name" value="ATPase_P-typ_cyto_dom_N"/>
</dbReference>
<feature type="domain" description="Cation-transporting P-type ATPase N-terminal" evidence="11">
    <location>
        <begin position="1"/>
        <end position="75"/>
    </location>
</feature>
<evidence type="ECO:0000256" key="9">
    <source>
        <dbReference type="ARBA" id="ARBA00023136"/>
    </source>
</evidence>
<dbReference type="STRING" id="1802270.A3C07_03255"/>
<dbReference type="Pfam" id="PF00690">
    <property type="entry name" value="Cation_ATPase_N"/>
    <property type="match status" value="1"/>
</dbReference>
<dbReference type="SUPFAM" id="SSF56784">
    <property type="entry name" value="HAD-like"/>
    <property type="match status" value="1"/>
</dbReference>
<dbReference type="Gene3D" id="3.40.1110.10">
    <property type="entry name" value="Calcium-transporting ATPase, cytoplasmic domain N"/>
    <property type="match status" value="1"/>
</dbReference>
<dbReference type="PANTHER" id="PTHR43294:SF21">
    <property type="entry name" value="CATION TRANSPORTING ATPASE"/>
    <property type="match status" value="1"/>
</dbReference>
<dbReference type="PROSITE" id="PS00154">
    <property type="entry name" value="ATPASE_E1_E2"/>
    <property type="match status" value="1"/>
</dbReference>
<dbReference type="SFLD" id="SFLDF00027">
    <property type="entry name" value="p-type_atpase"/>
    <property type="match status" value="1"/>
</dbReference>
<comment type="subcellular location">
    <subcellularLocation>
        <location evidence="1">Cell membrane</location>
        <topology evidence="1">Multi-pass membrane protein</topology>
    </subcellularLocation>
</comment>
<feature type="transmembrane region" description="Helical" evidence="10">
    <location>
        <begin position="780"/>
        <end position="803"/>
    </location>
</feature>
<feature type="transmembrane region" description="Helical" evidence="10">
    <location>
        <begin position="80"/>
        <end position="98"/>
    </location>
</feature>
<evidence type="ECO:0000256" key="5">
    <source>
        <dbReference type="ARBA" id="ARBA00022741"/>
    </source>
</evidence>
<evidence type="ECO:0000256" key="2">
    <source>
        <dbReference type="ARBA" id="ARBA00005675"/>
    </source>
</evidence>
<dbReference type="EMBL" id="MHQI01000041">
    <property type="protein sequence ID" value="OGZ99361.1"/>
    <property type="molecule type" value="Genomic_DNA"/>
</dbReference>
<dbReference type="PANTHER" id="PTHR43294">
    <property type="entry name" value="SODIUM/POTASSIUM-TRANSPORTING ATPASE SUBUNIT ALPHA"/>
    <property type="match status" value="1"/>
</dbReference>
<dbReference type="SUPFAM" id="SSF81665">
    <property type="entry name" value="Calcium ATPase, transmembrane domain M"/>
    <property type="match status" value="1"/>
</dbReference>
<feature type="transmembrane region" description="Helical" evidence="10">
    <location>
        <begin position="847"/>
        <end position="871"/>
    </location>
</feature>
<dbReference type="InterPro" id="IPR036412">
    <property type="entry name" value="HAD-like_sf"/>
</dbReference>
<dbReference type="InterPro" id="IPR023214">
    <property type="entry name" value="HAD_sf"/>
</dbReference>
<comment type="caution">
    <text evidence="12">The sequence shown here is derived from an EMBL/GenBank/DDBJ whole genome shotgun (WGS) entry which is preliminary data.</text>
</comment>
<dbReference type="PRINTS" id="PR00119">
    <property type="entry name" value="CATATPASE"/>
</dbReference>
<keyword evidence="7" id="KW-1278">Translocase</keyword>
<evidence type="ECO:0000313" key="13">
    <source>
        <dbReference type="Proteomes" id="UP000179023"/>
    </source>
</evidence>
<dbReference type="GO" id="GO:0005886">
    <property type="term" value="C:plasma membrane"/>
    <property type="evidence" value="ECO:0007669"/>
    <property type="project" value="UniProtKB-SubCell"/>
</dbReference>